<name>A0AAD1SWP6_PELCU</name>
<proteinExistence type="predicted"/>
<accession>A0AAD1SWP6</accession>
<keyword evidence="2" id="KW-1185">Reference proteome</keyword>
<gene>
    <name evidence="1" type="ORF">PECUL_23A006509</name>
</gene>
<dbReference type="EMBL" id="OW240920">
    <property type="protein sequence ID" value="CAH2313851.1"/>
    <property type="molecule type" value="Genomic_DNA"/>
</dbReference>
<reference evidence="1" key="1">
    <citation type="submission" date="2022-03" db="EMBL/GenBank/DDBJ databases">
        <authorList>
            <person name="Alioto T."/>
            <person name="Alioto T."/>
            <person name="Gomez Garrido J."/>
        </authorList>
    </citation>
    <scope>NUCLEOTIDE SEQUENCE</scope>
</reference>
<protein>
    <submittedName>
        <fullName evidence="1">Uncharacterized protein</fullName>
    </submittedName>
</protein>
<dbReference type="Gene3D" id="3.30.250.20">
    <property type="entry name" value="L1 transposable element, C-terminal domain"/>
    <property type="match status" value="1"/>
</dbReference>
<evidence type="ECO:0000313" key="1">
    <source>
        <dbReference type="EMBL" id="CAH2313851.1"/>
    </source>
</evidence>
<dbReference type="Proteomes" id="UP001295444">
    <property type="component" value="Chromosome 09"/>
</dbReference>
<dbReference type="InterPro" id="IPR042566">
    <property type="entry name" value="L1_C"/>
</dbReference>
<organism evidence="1 2">
    <name type="scientific">Pelobates cultripes</name>
    <name type="common">Western spadefoot toad</name>
    <dbReference type="NCBI Taxonomy" id="61616"/>
    <lineage>
        <taxon>Eukaryota</taxon>
        <taxon>Metazoa</taxon>
        <taxon>Chordata</taxon>
        <taxon>Craniata</taxon>
        <taxon>Vertebrata</taxon>
        <taxon>Euteleostomi</taxon>
        <taxon>Amphibia</taxon>
        <taxon>Batrachia</taxon>
        <taxon>Anura</taxon>
        <taxon>Pelobatoidea</taxon>
        <taxon>Pelobatidae</taxon>
        <taxon>Pelobates</taxon>
    </lineage>
</organism>
<sequence length="73" mass="8678">MAVLAALNGSATYSFESMNLSFYADLWDETLQWHRSLQPFTTLLRDQHINYHWRTTRTLQIQHDNQAYSIMDI</sequence>
<evidence type="ECO:0000313" key="2">
    <source>
        <dbReference type="Proteomes" id="UP001295444"/>
    </source>
</evidence>
<dbReference type="AlphaFoldDB" id="A0AAD1SWP6"/>